<evidence type="ECO:0000313" key="4">
    <source>
        <dbReference type="Proteomes" id="UP001530315"/>
    </source>
</evidence>
<sequence length="465" mass="52440">MAVRQSTPRPPGPRTTDILPPRLRYHGERTCRSDHHEMHILSSPTIIEDTRYERNSLLFAEVDPRLFWPVLSNLSSTLRDMEVESEQLFQPSNAASAPVPDHAVPILLRPEWQLQMYDWDLTVSWIVPHIDGCKHVRQIAASTEVDMDMVRACLRVLRHHGALAYVDIFRYRNVYERVAPPLGERARRRVGTRFGAYRATNGSKGHSDVPSRRIAFTWAPWAHRGGATWTDGNSPEYGASNMARRLYSHMSSLHSLDLSVGNFSTARWAGRPRFTSDDSDASPRSFPSRSEIPGFIREERSNDEDDFSKGGADGDQSGNEYDEEGPWQIYSSCNRNETLGEMLLGKIGTQMNGASDSETVDAAGKDNTSIDWKLAFDYFDYRRLVTFGVVGGFLRRVHQFPLAYAIEADNDEAVTSANRRKESIATNDGDSVNHEDDSSNNSSERHFTAVAEEAAVAAKNWPWMK</sequence>
<comment type="similarity">
    <text evidence="1">Belongs to the NPR2 family.</text>
</comment>
<evidence type="ECO:0000256" key="1">
    <source>
        <dbReference type="ARBA" id="ARBA00008433"/>
    </source>
</evidence>
<evidence type="ECO:0000256" key="2">
    <source>
        <dbReference type="SAM" id="MobiDB-lite"/>
    </source>
</evidence>
<gene>
    <name evidence="3" type="ORF">ACHAW5_003801</name>
</gene>
<dbReference type="AlphaFoldDB" id="A0ABD3MTT2"/>
<dbReference type="PANTHER" id="PTHR12991">
    <property type="entry name" value="NITROGEN PERMEASE REGULATOR 2/TUMOR SUPPRESSOR CANDIDATE 4"/>
    <property type="match status" value="1"/>
</dbReference>
<dbReference type="InterPro" id="IPR009348">
    <property type="entry name" value="NPR2-like"/>
</dbReference>
<feature type="region of interest" description="Disordered" evidence="2">
    <location>
        <begin position="269"/>
        <end position="326"/>
    </location>
</feature>
<dbReference type="PANTHER" id="PTHR12991:SF10">
    <property type="entry name" value="GATOR COMPLEX PROTEIN NPRL2"/>
    <property type="match status" value="1"/>
</dbReference>
<reference evidence="3 4" key="1">
    <citation type="submission" date="2024-10" db="EMBL/GenBank/DDBJ databases">
        <title>Updated reference genomes for cyclostephanoid diatoms.</title>
        <authorList>
            <person name="Roberts W.R."/>
            <person name="Alverson A.J."/>
        </authorList>
    </citation>
    <scope>NUCLEOTIDE SEQUENCE [LARGE SCALE GENOMIC DNA]</scope>
    <source>
        <strain evidence="3 4">AJA276-08</strain>
    </source>
</reference>
<comment type="caution">
    <text evidence="3">The sequence shown here is derived from an EMBL/GenBank/DDBJ whole genome shotgun (WGS) entry which is preliminary data.</text>
</comment>
<name>A0ABD3MTT2_9STRA</name>
<organism evidence="3 4">
    <name type="scientific">Stephanodiscus triporus</name>
    <dbReference type="NCBI Taxonomy" id="2934178"/>
    <lineage>
        <taxon>Eukaryota</taxon>
        <taxon>Sar</taxon>
        <taxon>Stramenopiles</taxon>
        <taxon>Ochrophyta</taxon>
        <taxon>Bacillariophyta</taxon>
        <taxon>Coscinodiscophyceae</taxon>
        <taxon>Thalassiosirophycidae</taxon>
        <taxon>Stephanodiscales</taxon>
        <taxon>Stephanodiscaceae</taxon>
        <taxon>Stephanodiscus</taxon>
    </lineage>
</organism>
<proteinExistence type="inferred from homology"/>
<feature type="region of interest" description="Disordered" evidence="2">
    <location>
        <begin position="415"/>
        <end position="445"/>
    </location>
</feature>
<feature type="compositionally biased region" description="Basic and acidic residues" evidence="2">
    <location>
        <begin position="431"/>
        <end position="445"/>
    </location>
</feature>
<evidence type="ECO:0000313" key="3">
    <source>
        <dbReference type="EMBL" id="KAL3767374.1"/>
    </source>
</evidence>
<feature type="region of interest" description="Disordered" evidence="2">
    <location>
        <begin position="1"/>
        <end position="20"/>
    </location>
</feature>
<keyword evidence="4" id="KW-1185">Reference proteome</keyword>
<accession>A0ABD3MTT2</accession>
<dbReference type="EMBL" id="JALLAZ020001706">
    <property type="protein sequence ID" value="KAL3767374.1"/>
    <property type="molecule type" value="Genomic_DNA"/>
</dbReference>
<dbReference type="Proteomes" id="UP001530315">
    <property type="component" value="Unassembled WGS sequence"/>
</dbReference>
<dbReference type="Pfam" id="PF06218">
    <property type="entry name" value="NPR2"/>
    <property type="match status" value="1"/>
</dbReference>
<protein>
    <submittedName>
        <fullName evidence="3">Uncharacterized protein</fullName>
    </submittedName>
</protein>
<dbReference type="GO" id="GO:1904262">
    <property type="term" value="P:negative regulation of TORC1 signaling"/>
    <property type="evidence" value="ECO:0007669"/>
    <property type="project" value="UniProtKB-ARBA"/>
</dbReference>